<accession>X7F9W1</accession>
<evidence type="ECO:0000259" key="6">
    <source>
        <dbReference type="Pfam" id="PF13860"/>
    </source>
</evidence>
<reference evidence="8 9" key="1">
    <citation type="submission" date="2014-01" db="EMBL/GenBank/DDBJ databases">
        <title>Roseivivax isoporae LMG 25204 Genome Sequencing.</title>
        <authorList>
            <person name="Lai Q."/>
            <person name="Li G."/>
            <person name="Shao Z."/>
        </authorList>
    </citation>
    <scope>NUCLEOTIDE SEQUENCE [LARGE SCALE GENOMIC DNA]</scope>
    <source>
        <strain evidence="8 9">LMG 25204</strain>
    </source>
</reference>
<dbReference type="OrthoDB" id="9785233at2"/>
<evidence type="ECO:0000256" key="3">
    <source>
        <dbReference type="ARBA" id="ARBA00022795"/>
    </source>
</evidence>
<evidence type="ECO:0000313" key="9">
    <source>
        <dbReference type="Proteomes" id="UP000023430"/>
    </source>
</evidence>
<evidence type="ECO:0000256" key="1">
    <source>
        <dbReference type="ARBA" id="ARBA00010577"/>
    </source>
</evidence>
<dbReference type="Proteomes" id="UP000023430">
    <property type="component" value="Unassembled WGS sequence"/>
</dbReference>
<dbReference type="Pfam" id="PF13861">
    <property type="entry name" value="FLgD_tudor"/>
    <property type="match status" value="1"/>
</dbReference>
<dbReference type="STRING" id="1449351.RISW2_04015"/>
<evidence type="ECO:0000256" key="5">
    <source>
        <dbReference type="RuleBase" id="RU362076"/>
    </source>
</evidence>
<dbReference type="AlphaFoldDB" id="X7F9W1"/>
<evidence type="ECO:0000256" key="4">
    <source>
        <dbReference type="ARBA" id="ARBA00024746"/>
    </source>
</evidence>
<dbReference type="InterPro" id="IPR005648">
    <property type="entry name" value="FlgD"/>
</dbReference>
<evidence type="ECO:0000256" key="2">
    <source>
        <dbReference type="ARBA" id="ARBA00016013"/>
    </source>
</evidence>
<dbReference type="Pfam" id="PF03963">
    <property type="entry name" value="FlgD"/>
    <property type="match status" value="1"/>
</dbReference>
<dbReference type="InterPro" id="IPR025963">
    <property type="entry name" value="FLgD_Tudor"/>
</dbReference>
<keyword evidence="9" id="KW-1185">Reference proteome</keyword>
<comment type="caution">
    <text evidence="8">The sequence shown here is derived from an EMBL/GenBank/DDBJ whole genome shotgun (WGS) entry which is preliminary data.</text>
</comment>
<feature type="domain" description="FlgD Tudor-like" evidence="7">
    <location>
        <begin position="91"/>
        <end position="218"/>
    </location>
</feature>
<feature type="domain" description="FlgD/Vpr Ig-like" evidence="6">
    <location>
        <begin position="102"/>
        <end position="179"/>
    </location>
</feature>
<evidence type="ECO:0000313" key="8">
    <source>
        <dbReference type="EMBL" id="ETX28884.1"/>
    </source>
</evidence>
<proteinExistence type="inferred from homology"/>
<dbReference type="RefSeq" id="WP_051491934.1">
    <property type="nucleotide sequence ID" value="NZ_JAME01000014.1"/>
</dbReference>
<comment type="similarity">
    <text evidence="1 5">Belongs to the FlgD family.</text>
</comment>
<comment type="function">
    <text evidence="4 5">Required for flagellar hook formation. May act as a scaffolding protein.</text>
</comment>
<dbReference type="PATRIC" id="fig|1449351.3.peg.2154"/>
<dbReference type="Gene3D" id="2.30.30.910">
    <property type="match status" value="1"/>
</dbReference>
<dbReference type="Gene3D" id="2.60.40.4070">
    <property type="match status" value="1"/>
</dbReference>
<dbReference type="InterPro" id="IPR025965">
    <property type="entry name" value="FlgD/Vpr_Ig-like"/>
</dbReference>
<gene>
    <name evidence="8" type="ORF">RISW2_04015</name>
</gene>
<protein>
    <recommendedName>
        <fullName evidence="2 5">Basal-body rod modification protein FlgD</fullName>
    </recommendedName>
</protein>
<keyword evidence="3 5" id="KW-1005">Bacterial flagellum biogenesis</keyword>
<dbReference type="EMBL" id="JAME01000014">
    <property type="protein sequence ID" value="ETX28884.1"/>
    <property type="molecule type" value="Genomic_DNA"/>
</dbReference>
<organism evidence="8 9">
    <name type="scientific">Roseivivax isoporae LMG 25204</name>
    <dbReference type="NCBI Taxonomy" id="1449351"/>
    <lineage>
        <taxon>Bacteria</taxon>
        <taxon>Pseudomonadati</taxon>
        <taxon>Pseudomonadota</taxon>
        <taxon>Alphaproteobacteria</taxon>
        <taxon>Rhodobacterales</taxon>
        <taxon>Roseobacteraceae</taxon>
        <taxon>Roseivivax</taxon>
    </lineage>
</organism>
<evidence type="ECO:0000259" key="7">
    <source>
        <dbReference type="Pfam" id="PF13861"/>
    </source>
</evidence>
<sequence>MTIDPTTGAALSASTTPRADTARATLGADYESFLKLLTAQVSNQDPLEPMDSTTFVSQLAQLSQVEQSIQTNAGLERIGAQLAAFGAVSEAGMIGRTVRAPGDTFTLADGGTVQLGFELSKDAEAVTATVVHPDGTALRQLENLPATSGTRHTVTWDGKDFQGLPLPAGEYRIRLNARDAAGDAVSYTSFTQGKVDSVVFKDGTPMLRLTSGEEVPSSLVVEIR</sequence>
<name>X7F9W1_9RHOB</name>
<dbReference type="GO" id="GO:0044781">
    <property type="term" value="P:bacterial-type flagellum organization"/>
    <property type="evidence" value="ECO:0007669"/>
    <property type="project" value="UniProtKB-UniRule"/>
</dbReference>
<dbReference type="eggNOG" id="COG1843">
    <property type="taxonomic scope" value="Bacteria"/>
</dbReference>
<dbReference type="Pfam" id="PF13860">
    <property type="entry name" value="FlgD_ig"/>
    <property type="match status" value="1"/>
</dbReference>